<name>A0A662Z170_9STAP</name>
<keyword evidence="1 3" id="KW-0159">Chromosome partition</keyword>
<proteinExistence type="inferred from homology"/>
<evidence type="ECO:0000256" key="3">
    <source>
        <dbReference type="HAMAP-Rule" id="MF_01805"/>
    </source>
</evidence>
<organism evidence="5 6">
    <name type="scientific">Aliicoccus persicus</name>
    <dbReference type="NCBI Taxonomy" id="930138"/>
    <lineage>
        <taxon>Bacteria</taxon>
        <taxon>Bacillati</taxon>
        <taxon>Bacillota</taxon>
        <taxon>Bacilli</taxon>
        <taxon>Bacillales</taxon>
        <taxon>Staphylococcaceae</taxon>
        <taxon>Aliicoccus</taxon>
    </lineage>
</organism>
<comment type="subcellular location">
    <subcellularLocation>
        <location evidence="3">Cytoplasm</location>
    </subcellularLocation>
    <text evidence="3">Associated with two foci at the outer edges of the nucleoid region in young cells, and at four foci within both cell halves in older cells.</text>
</comment>
<dbReference type="Pfam" id="PF02616">
    <property type="entry name" value="SMC_ScpA"/>
    <property type="match status" value="1"/>
</dbReference>
<dbReference type="GO" id="GO:0007059">
    <property type="term" value="P:chromosome segregation"/>
    <property type="evidence" value="ECO:0007669"/>
    <property type="project" value="UniProtKB-UniRule"/>
</dbReference>
<dbReference type="RefSeq" id="WP_091473368.1">
    <property type="nucleotide sequence ID" value="NZ_FOIT01000001.1"/>
</dbReference>
<dbReference type="PANTHER" id="PTHR33969:SF2">
    <property type="entry name" value="SEGREGATION AND CONDENSATION PROTEIN A"/>
    <property type="match status" value="1"/>
</dbReference>
<evidence type="ECO:0000313" key="5">
    <source>
        <dbReference type="EMBL" id="SEV83884.1"/>
    </source>
</evidence>
<sequence length="234" mass="27257">MFDYKVKLDVFQGPLDLLLYLIKELEIDIYDIPMKVLSKQYMDYIASMKALEINVASEYLVMASELLKIKSKMLLPEPPISDEGDPRDELVGQLLEYQNYKAYAESLESLMASQSKIMTKAPQEMQEIDIASSTLNVDIQDLIHAFNKMEQRIKMKEEASFVIHRDTMSHEEASDYLNRQFNYKHQMSLHEVFETLEGRHRIVTVFIVVLEHIKNHVITIGRRDDDTIVLERPA</sequence>
<dbReference type="PANTHER" id="PTHR33969">
    <property type="entry name" value="SEGREGATION AND CONDENSATION PROTEIN A"/>
    <property type="match status" value="1"/>
</dbReference>
<dbReference type="Gene3D" id="6.10.250.2410">
    <property type="match status" value="1"/>
</dbReference>
<protein>
    <recommendedName>
        <fullName evidence="2 3">Segregation and condensation protein A</fullName>
    </recommendedName>
</protein>
<dbReference type="EMBL" id="FOIT01000001">
    <property type="protein sequence ID" value="SEV83884.1"/>
    <property type="molecule type" value="Genomic_DNA"/>
</dbReference>
<evidence type="ECO:0000256" key="1">
    <source>
        <dbReference type="ARBA" id="ARBA00022829"/>
    </source>
</evidence>
<comment type="subunit">
    <text evidence="3">Component of a cohesin-like complex composed of ScpA, ScpB and the Smc homodimer, in which ScpA and ScpB bind to the head domain of Smc. The presence of the three proteins is required for the association of the complex with DNA.</text>
</comment>
<reference evidence="5 6" key="1">
    <citation type="submission" date="2016-10" db="EMBL/GenBank/DDBJ databases">
        <authorList>
            <person name="Varghese N."/>
            <person name="Submissions S."/>
        </authorList>
    </citation>
    <scope>NUCLEOTIDE SEQUENCE [LARGE SCALE GENOMIC DNA]</scope>
    <source>
        <strain evidence="5 6">IBRC-M10081</strain>
    </source>
</reference>
<comment type="function">
    <text evidence="3">Participates in chromosomal partition during cell division. May act via the formation of a condensin-like complex containing Smc and ScpB that pull DNA away from mid-cell into both cell halves.</text>
</comment>
<dbReference type="EMBL" id="DYYI01000080">
    <property type="protein sequence ID" value="HJE20194.1"/>
    <property type="molecule type" value="Genomic_DNA"/>
</dbReference>
<evidence type="ECO:0000313" key="6">
    <source>
        <dbReference type="Proteomes" id="UP000243605"/>
    </source>
</evidence>
<evidence type="ECO:0000313" key="4">
    <source>
        <dbReference type="EMBL" id="HJE20194.1"/>
    </source>
</evidence>
<keyword evidence="6" id="KW-1185">Reference proteome</keyword>
<dbReference type="HAMAP" id="MF_01805">
    <property type="entry name" value="ScpA"/>
    <property type="match status" value="1"/>
</dbReference>
<dbReference type="AlphaFoldDB" id="A0A662Z170"/>
<dbReference type="InterPro" id="IPR003768">
    <property type="entry name" value="ScpA"/>
</dbReference>
<dbReference type="Proteomes" id="UP000243605">
    <property type="component" value="Unassembled WGS sequence"/>
</dbReference>
<reference evidence="4" key="2">
    <citation type="journal article" date="2021" name="PeerJ">
        <title>Extensive microbial diversity within the chicken gut microbiome revealed by metagenomics and culture.</title>
        <authorList>
            <person name="Gilroy R."/>
            <person name="Ravi A."/>
            <person name="Getino M."/>
            <person name="Pursley I."/>
            <person name="Horton D.L."/>
            <person name="Alikhan N.F."/>
            <person name="Baker D."/>
            <person name="Gharbi K."/>
            <person name="Hall N."/>
            <person name="Watson M."/>
            <person name="Adriaenssens E.M."/>
            <person name="Foster-Nyarko E."/>
            <person name="Jarju S."/>
            <person name="Secka A."/>
            <person name="Antonio M."/>
            <person name="Oren A."/>
            <person name="Chaudhuri R.R."/>
            <person name="La Ragione R."/>
            <person name="Hildebrand F."/>
            <person name="Pallen M.J."/>
        </authorList>
    </citation>
    <scope>NUCLEOTIDE SEQUENCE</scope>
    <source>
        <strain evidence="4">6019</strain>
    </source>
</reference>
<reference evidence="4" key="3">
    <citation type="submission" date="2021-09" db="EMBL/GenBank/DDBJ databases">
        <authorList>
            <person name="Gilroy R."/>
        </authorList>
    </citation>
    <scope>NUCLEOTIDE SEQUENCE</scope>
    <source>
        <strain evidence="4">6019</strain>
    </source>
</reference>
<dbReference type="OrthoDB" id="9811016at2"/>
<comment type="similarity">
    <text evidence="3">Belongs to the ScpA family.</text>
</comment>
<keyword evidence="3" id="KW-0132">Cell division</keyword>
<dbReference type="GO" id="GO:0006260">
    <property type="term" value="P:DNA replication"/>
    <property type="evidence" value="ECO:0007669"/>
    <property type="project" value="UniProtKB-UniRule"/>
</dbReference>
<evidence type="ECO:0000256" key="2">
    <source>
        <dbReference type="ARBA" id="ARBA00044777"/>
    </source>
</evidence>
<dbReference type="GO" id="GO:0005737">
    <property type="term" value="C:cytoplasm"/>
    <property type="evidence" value="ECO:0007669"/>
    <property type="project" value="UniProtKB-SubCell"/>
</dbReference>
<accession>A0A662Z170</accession>
<keyword evidence="3" id="KW-0131">Cell cycle</keyword>
<dbReference type="Proteomes" id="UP000763505">
    <property type="component" value="Unassembled WGS sequence"/>
</dbReference>
<gene>
    <name evidence="3" type="primary">scpA</name>
    <name evidence="4" type="ORF">K8V35_07560</name>
    <name evidence="5" type="ORF">SAMN05192557_0380</name>
</gene>
<dbReference type="GO" id="GO:0051301">
    <property type="term" value="P:cell division"/>
    <property type="evidence" value="ECO:0007669"/>
    <property type="project" value="UniProtKB-KW"/>
</dbReference>
<keyword evidence="3" id="KW-0963">Cytoplasm</keyword>